<dbReference type="InterPro" id="IPR004156">
    <property type="entry name" value="OATP"/>
</dbReference>
<feature type="transmembrane region" description="Helical" evidence="8">
    <location>
        <begin position="522"/>
        <end position="539"/>
    </location>
</feature>
<evidence type="ECO:0000313" key="12">
    <source>
        <dbReference type="Ensembl" id="ENSCSAVP00000010948.1"/>
    </source>
</evidence>
<reference evidence="12" key="2">
    <citation type="submission" date="2025-08" db="UniProtKB">
        <authorList>
            <consortium name="Ensembl"/>
        </authorList>
    </citation>
    <scope>IDENTIFICATION</scope>
</reference>
<reference evidence="13" key="1">
    <citation type="submission" date="2003-08" db="EMBL/GenBank/DDBJ databases">
        <authorList>
            <person name="Birren B."/>
            <person name="Nusbaum C."/>
            <person name="Abebe A."/>
            <person name="Abouelleil A."/>
            <person name="Adekoya E."/>
            <person name="Ait-zahra M."/>
            <person name="Allen N."/>
            <person name="Allen T."/>
            <person name="An P."/>
            <person name="Anderson M."/>
            <person name="Anderson S."/>
            <person name="Arachchi H."/>
            <person name="Armbruster J."/>
            <person name="Bachantsang P."/>
            <person name="Baldwin J."/>
            <person name="Barry A."/>
            <person name="Bayul T."/>
            <person name="Blitshsteyn B."/>
            <person name="Bloom T."/>
            <person name="Blye J."/>
            <person name="Boguslavskiy L."/>
            <person name="Borowsky M."/>
            <person name="Boukhgalter B."/>
            <person name="Brunache A."/>
            <person name="Butler J."/>
            <person name="Calixte N."/>
            <person name="Calvo S."/>
            <person name="Camarata J."/>
            <person name="Campo K."/>
            <person name="Chang J."/>
            <person name="Cheshatsang Y."/>
            <person name="Citroen M."/>
            <person name="Collymore A."/>
            <person name="Considine T."/>
            <person name="Cook A."/>
            <person name="Cooke P."/>
            <person name="Corum B."/>
            <person name="Cuomo C."/>
            <person name="David R."/>
            <person name="Dawoe T."/>
            <person name="Degray S."/>
            <person name="Dodge S."/>
            <person name="Dooley K."/>
            <person name="Dorje P."/>
            <person name="Dorjee K."/>
            <person name="Dorris L."/>
            <person name="Duffey N."/>
            <person name="Dupes A."/>
            <person name="Elkins T."/>
            <person name="Engels R."/>
            <person name="Erickson J."/>
            <person name="Farina A."/>
            <person name="Faro S."/>
            <person name="Ferreira P."/>
            <person name="Fischer H."/>
            <person name="Fitzgerald M."/>
            <person name="Foley K."/>
            <person name="Gage D."/>
            <person name="Galagan J."/>
            <person name="Gearin G."/>
            <person name="Gnerre S."/>
            <person name="Gnirke A."/>
            <person name="Goyette A."/>
            <person name="Graham J."/>
            <person name="Grandbois E."/>
            <person name="Gyaltsen K."/>
            <person name="Hafez N."/>
            <person name="Hagopian D."/>
            <person name="Hagos B."/>
            <person name="Hall J."/>
            <person name="Hatcher B."/>
            <person name="Heller A."/>
            <person name="Higgins H."/>
            <person name="Honan T."/>
            <person name="Horn A."/>
            <person name="Houde N."/>
            <person name="Hughes L."/>
            <person name="Hulme W."/>
            <person name="Husby E."/>
            <person name="Iliev I."/>
            <person name="Jaffe D."/>
            <person name="Jones C."/>
            <person name="Kamal M."/>
            <person name="Kamat A."/>
            <person name="Kamvysselis M."/>
            <person name="Karlsson E."/>
            <person name="Kells C."/>
            <person name="Kieu A."/>
            <person name="Kisner P."/>
            <person name="Kodira C."/>
            <person name="Kulbokas E."/>
            <person name="Labutti K."/>
            <person name="Lama D."/>
            <person name="Landers T."/>
            <person name="Leger J."/>
            <person name="Levine S."/>
            <person name="Lewis D."/>
            <person name="Lewis T."/>
            <person name="Lindblad-toh K."/>
            <person name="Liu X."/>
            <person name="Lokyitsang T."/>
            <person name="Lokyitsang Y."/>
            <person name="Lucien O."/>
            <person name="Lui A."/>
            <person name="Ma L.J."/>
            <person name="Mabbitt R."/>
            <person name="Macdonald J."/>
            <person name="Maclean C."/>
            <person name="Major J."/>
            <person name="Manning J."/>
            <person name="Marabella R."/>
            <person name="Maru K."/>
            <person name="Matthews C."/>
            <person name="Mauceli E."/>
            <person name="Mccarthy M."/>
            <person name="Mcdonough S."/>
            <person name="Mcghee T."/>
            <person name="Meldrim J."/>
            <person name="Meneus L."/>
            <person name="Mesirov J."/>
            <person name="Mihalev A."/>
            <person name="Mihova T."/>
            <person name="Mikkelsen T."/>
            <person name="Mlenga V."/>
            <person name="Moru K."/>
            <person name="Mozes J."/>
            <person name="Mulrain L."/>
            <person name="Munson G."/>
            <person name="Naylor J."/>
            <person name="Newes C."/>
            <person name="Nguyen C."/>
            <person name="Nguyen N."/>
            <person name="Nguyen T."/>
            <person name="Nicol R."/>
            <person name="Nielsen C."/>
            <person name="Nizzari M."/>
            <person name="Norbu C."/>
            <person name="Norbu N."/>
            <person name="O'donnell P."/>
            <person name="Okoawo O."/>
            <person name="O'leary S."/>
            <person name="Omotosho B."/>
            <person name="O'neill K."/>
            <person name="Osman S."/>
            <person name="Parker S."/>
            <person name="Perrin D."/>
            <person name="Phunkhang P."/>
            <person name="Piqani B."/>
            <person name="Purcell S."/>
            <person name="Rachupka T."/>
            <person name="Ramasamy U."/>
            <person name="Rameau R."/>
            <person name="Ray V."/>
            <person name="Raymond C."/>
            <person name="Retta R."/>
            <person name="Richardson S."/>
            <person name="Rise C."/>
            <person name="Rodriguez J."/>
            <person name="Rogers J."/>
            <person name="Rogov P."/>
            <person name="Rutman M."/>
            <person name="Schupbach R."/>
            <person name="Seaman C."/>
            <person name="Settipalli S."/>
            <person name="Sharpe T."/>
            <person name="Sheridan J."/>
            <person name="Sherpa N."/>
            <person name="Shi J."/>
            <person name="Smirnov S."/>
            <person name="Smith C."/>
            <person name="Sougnez C."/>
            <person name="Spencer B."/>
            <person name="Stalker J."/>
            <person name="Stange-thomann N."/>
            <person name="Stavropoulos S."/>
            <person name="Stetson K."/>
            <person name="Stone C."/>
            <person name="Stone S."/>
            <person name="Stubbs M."/>
            <person name="Talamas J."/>
            <person name="Tchuinga P."/>
            <person name="Tenzing P."/>
            <person name="Tesfaye S."/>
            <person name="Theodore J."/>
            <person name="Thoulutsang Y."/>
            <person name="Topham K."/>
            <person name="Towey S."/>
            <person name="Tsamla T."/>
            <person name="Tsomo N."/>
            <person name="Vallee D."/>
            <person name="Vassiliev H."/>
            <person name="Venkataraman V."/>
            <person name="Vinson J."/>
            <person name="Vo A."/>
            <person name="Wade C."/>
            <person name="Wang S."/>
            <person name="Wangchuk T."/>
            <person name="Wangdi T."/>
            <person name="Whittaker C."/>
            <person name="Wilkinson J."/>
            <person name="Wu Y."/>
            <person name="Wyman D."/>
            <person name="Yadav S."/>
            <person name="Yang S."/>
            <person name="Yang X."/>
            <person name="Yeager S."/>
            <person name="Yee E."/>
            <person name="Young G."/>
            <person name="Zainoun J."/>
            <person name="Zembeck L."/>
            <person name="Zimmer A."/>
            <person name="Zody M."/>
            <person name="Lander E."/>
        </authorList>
    </citation>
    <scope>NUCLEOTIDE SEQUENCE [LARGE SCALE GENOMIC DNA]</scope>
</reference>
<keyword evidence="8" id="KW-0406">Ion transport</keyword>
<evidence type="ECO:0000256" key="9">
    <source>
        <dbReference type="SAM" id="MobiDB-lite"/>
    </source>
</evidence>
<dbReference type="GO" id="GO:0015347">
    <property type="term" value="F:sodium-independent organic anion transmembrane transporter activity"/>
    <property type="evidence" value="ECO:0007669"/>
    <property type="project" value="TreeGrafter"/>
</dbReference>
<feature type="transmembrane region" description="Helical" evidence="8">
    <location>
        <begin position="51"/>
        <end position="73"/>
    </location>
</feature>
<evidence type="ECO:0000259" key="10">
    <source>
        <dbReference type="PROSITE" id="PS50850"/>
    </source>
</evidence>
<evidence type="ECO:0000256" key="4">
    <source>
        <dbReference type="ARBA" id="ARBA00022692"/>
    </source>
</evidence>
<feature type="transmembrane region" description="Helical" evidence="8">
    <location>
        <begin position="367"/>
        <end position="388"/>
    </location>
</feature>
<dbReference type="Gene3D" id="1.20.1250.20">
    <property type="entry name" value="MFS general substrate transporter like domains"/>
    <property type="match status" value="1"/>
</dbReference>
<keyword evidence="6 8" id="KW-0472">Membrane</keyword>
<keyword evidence="4 8" id="KW-0812">Transmembrane</keyword>
<keyword evidence="8" id="KW-0813">Transport</keyword>
<feature type="region of interest" description="Disordered" evidence="9">
    <location>
        <begin position="602"/>
        <end position="627"/>
    </location>
</feature>
<comment type="subcellular location">
    <subcellularLocation>
        <location evidence="1 8">Cell membrane</location>
        <topology evidence="1 8">Multi-pass membrane protein</topology>
    </subcellularLocation>
</comment>
<keyword evidence="13" id="KW-1185">Reference proteome</keyword>
<keyword evidence="5 8" id="KW-1133">Transmembrane helix</keyword>
<dbReference type="NCBIfam" id="TIGR00805">
    <property type="entry name" value="oat"/>
    <property type="match status" value="1"/>
</dbReference>
<sequence>PDILNCCNNAKCFLVVYSLFSMVAGTMIGGLTNTNISTLERRFGLSSSQSALVVVSYDVAFCILTAFVTYFGATANRPRLVGIGSAIFGIGAFVYALPHFLSPLYKFGDSTLTNSCSPSNATNCLPTDQGLMKFMFVLLFGQLLLGCGTVPLYTLGVAYIEDSVPKNSAPIYLGIANAASLFGPAIGFACGGYILNNFLQYLIILGYAILFSSLLTSSSDPRWVGAWWIGPMAMMTASWILVIPLCGFPKQLPGTGQIRAERKSEVHTNSKEEAENSELENSLKNFPTAVMRLFKNPAFCFLTLAGCSTGLTVSGGSSFMAKFIQNEFHTSAGTSAMLAGAILVPAAVAGHLLGGGLISRFQMETPAILKLCAFSSFLVACASPLLLLRCGNKAMAGITATYNRSNLTSGCNSNCNCQTEFYNPVCGGNGVAYFSPCYAGCPESSGYINSTIQVYNNCSCLGVNETAHAGVCEASCFKLPLFLGLALFMVLLTFISHTPAVVVSLRIVPPSMRSFAIGLEWLFLRALGTIPGPILYGSFIDSTCKLWQSKECGTVRGSCWVYDSAGMAVTFMVLSIVSNLVSTLFYSLSWFVYKPPLISTETENEPPSDINSIPMTNNTGKKNTSEE</sequence>
<feature type="domain" description="Major facilitator superfamily (MFS) profile" evidence="10">
    <location>
        <begin position="13"/>
        <end position="590"/>
    </location>
</feature>
<evidence type="ECO:0000259" key="11">
    <source>
        <dbReference type="PROSITE" id="PS51465"/>
    </source>
</evidence>
<comment type="caution">
    <text evidence="8">Lacks conserved residue(s) required for the propagation of feature annotation.</text>
</comment>
<dbReference type="PANTHER" id="PTHR11388">
    <property type="entry name" value="ORGANIC ANION TRANSPORTER"/>
    <property type="match status" value="1"/>
</dbReference>
<dbReference type="Proteomes" id="UP000007875">
    <property type="component" value="Unassembled WGS sequence"/>
</dbReference>
<feature type="transmembrane region" description="Helical" evidence="8">
    <location>
        <begin position="12"/>
        <end position="31"/>
    </location>
</feature>
<dbReference type="InterPro" id="IPR020846">
    <property type="entry name" value="MFS_dom"/>
</dbReference>
<reference evidence="12" key="3">
    <citation type="submission" date="2025-09" db="UniProtKB">
        <authorList>
            <consortium name="Ensembl"/>
        </authorList>
    </citation>
    <scope>IDENTIFICATION</scope>
</reference>
<dbReference type="InterPro" id="IPR002350">
    <property type="entry name" value="Kazal_dom"/>
</dbReference>
<dbReference type="InterPro" id="IPR036058">
    <property type="entry name" value="Kazal_dom_sf"/>
</dbReference>
<dbReference type="SUPFAM" id="SSF100895">
    <property type="entry name" value="Kazal-type serine protease inhibitors"/>
    <property type="match status" value="1"/>
</dbReference>
<evidence type="ECO:0000256" key="2">
    <source>
        <dbReference type="ARBA" id="ARBA00009657"/>
    </source>
</evidence>
<organism evidence="12 13">
    <name type="scientific">Ciona savignyi</name>
    <name type="common">Pacific transparent sea squirt</name>
    <dbReference type="NCBI Taxonomy" id="51511"/>
    <lineage>
        <taxon>Eukaryota</taxon>
        <taxon>Metazoa</taxon>
        <taxon>Chordata</taxon>
        <taxon>Tunicata</taxon>
        <taxon>Ascidiacea</taxon>
        <taxon>Phlebobranchia</taxon>
        <taxon>Cionidae</taxon>
        <taxon>Ciona</taxon>
    </lineage>
</organism>
<dbReference type="SUPFAM" id="SSF103473">
    <property type="entry name" value="MFS general substrate transporter"/>
    <property type="match status" value="1"/>
</dbReference>
<keyword evidence="7" id="KW-1015">Disulfide bond</keyword>
<evidence type="ECO:0000256" key="3">
    <source>
        <dbReference type="ARBA" id="ARBA00022475"/>
    </source>
</evidence>
<dbReference type="GO" id="GO:0006811">
    <property type="term" value="P:monoatomic ion transport"/>
    <property type="evidence" value="ECO:0007669"/>
    <property type="project" value="UniProtKB-KW"/>
</dbReference>
<feature type="transmembrane region" description="Helical" evidence="8">
    <location>
        <begin position="225"/>
        <end position="245"/>
    </location>
</feature>
<protein>
    <recommendedName>
        <fullName evidence="8">Solute carrier organic anion transporter family member</fullName>
    </recommendedName>
</protein>
<feature type="transmembrane region" description="Helical" evidence="8">
    <location>
        <begin position="134"/>
        <end position="159"/>
    </location>
</feature>
<comment type="similarity">
    <text evidence="2 8">Belongs to the organo anion transporter (TC 2.A.60) family.</text>
</comment>
<dbReference type="Pfam" id="PF07648">
    <property type="entry name" value="Kazal_2"/>
    <property type="match status" value="1"/>
</dbReference>
<feature type="domain" description="Kazal-like" evidence="11">
    <location>
        <begin position="405"/>
        <end position="459"/>
    </location>
</feature>
<dbReference type="InterPro" id="IPR036259">
    <property type="entry name" value="MFS_trans_sf"/>
</dbReference>
<name>H2Z036_CIOSA</name>
<feature type="transmembrane region" description="Helical" evidence="8">
    <location>
        <begin position="171"/>
        <end position="195"/>
    </location>
</feature>
<proteinExistence type="inferred from homology"/>
<evidence type="ECO:0000256" key="7">
    <source>
        <dbReference type="ARBA" id="ARBA00023157"/>
    </source>
</evidence>
<dbReference type="eggNOG" id="KOG3626">
    <property type="taxonomic scope" value="Eukaryota"/>
</dbReference>
<feature type="transmembrane region" description="Helical" evidence="8">
    <location>
        <begin position="481"/>
        <end position="502"/>
    </location>
</feature>
<accession>H2Z036</accession>
<feature type="transmembrane region" description="Helical" evidence="8">
    <location>
        <begin position="201"/>
        <end position="218"/>
    </location>
</feature>
<keyword evidence="3" id="KW-1003">Cell membrane</keyword>
<feature type="transmembrane region" description="Helical" evidence="8">
    <location>
        <begin position="80"/>
        <end position="101"/>
    </location>
</feature>
<feature type="compositionally biased region" description="Polar residues" evidence="9">
    <location>
        <begin position="609"/>
        <end position="627"/>
    </location>
</feature>
<dbReference type="PANTHER" id="PTHR11388:SF160">
    <property type="entry name" value="SOLUTE CARRIER ORGANIC ANION TRANSPORTER FAMILY MEMBER"/>
    <property type="match status" value="1"/>
</dbReference>
<feature type="transmembrane region" description="Helical" evidence="8">
    <location>
        <begin position="336"/>
        <end position="361"/>
    </location>
</feature>
<dbReference type="AlphaFoldDB" id="H2Z036"/>
<dbReference type="Ensembl" id="ENSCSAVT00000011079.1">
    <property type="protein sequence ID" value="ENSCSAVP00000010948.1"/>
    <property type="gene ID" value="ENSCSAVG00000006415.1"/>
</dbReference>
<evidence type="ECO:0000256" key="5">
    <source>
        <dbReference type="ARBA" id="ARBA00022989"/>
    </source>
</evidence>
<dbReference type="InParanoid" id="H2Z036"/>
<dbReference type="GeneTree" id="ENSGT01150000286985"/>
<evidence type="ECO:0000313" key="13">
    <source>
        <dbReference type="Proteomes" id="UP000007875"/>
    </source>
</evidence>
<dbReference type="GO" id="GO:0043252">
    <property type="term" value="P:sodium-independent organic anion transport"/>
    <property type="evidence" value="ECO:0007669"/>
    <property type="project" value="TreeGrafter"/>
</dbReference>
<dbReference type="PROSITE" id="PS51465">
    <property type="entry name" value="KAZAL_2"/>
    <property type="match status" value="1"/>
</dbReference>
<dbReference type="STRING" id="51511.ENSCSAVP00000010948"/>
<feature type="compositionally biased region" description="Basic and acidic residues" evidence="9">
    <location>
        <begin position="260"/>
        <end position="274"/>
    </location>
</feature>
<feature type="region of interest" description="Disordered" evidence="9">
    <location>
        <begin position="260"/>
        <end position="279"/>
    </location>
</feature>
<feature type="transmembrane region" description="Helical" evidence="8">
    <location>
        <begin position="301"/>
        <end position="324"/>
    </location>
</feature>
<dbReference type="OMA" id="CPETRIN"/>
<dbReference type="GO" id="GO:0016323">
    <property type="term" value="C:basolateral plasma membrane"/>
    <property type="evidence" value="ECO:0007669"/>
    <property type="project" value="TreeGrafter"/>
</dbReference>
<evidence type="ECO:0000256" key="8">
    <source>
        <dbReference type="RuleBase" id="RU362056"/>
    </source>
</evidence>
<evidence type="ECO:0000256" key="1">
    <source>
        <dbReference type="ARBA" id="ARBA00004651"/>
    </source>
</evidence>
<feature type="transmembrane region" description="Helical" evidence="8">
    <location>
        <begin position="560"/>
        <end position="586"/>
    </location>
</feature>
<dbReference type="PROSITE" id="PS50850">
    <property type="entry name" value="MFS"/>
    <property type="match status" value="1"/>
</dbReference>
<dbReference type="Pfam" id="PF03137">
    <property type="entry name" value="OATP"/>
    <property type="match status" value="1"/>
</dbReference>
<evidence type="ECO:0000256" key="6">
    <source>
        <dbReference type="ARBA" id="ARBA00023136"/>
    </source>
</evidence>